<dbReference type="SUPFAM" id="SSF52096">
    <property type="entry name" value="ClpP/crotonase"/>
    <property type="match status" value="1"/>
</dbReference>
<sequence>MAQSILTTTQDGITTITINRPHRRNAVDPPTAKALFNAILAFDADPAQKICILTGVGGTFCAGADLHAVAAAGTGSSPSTLGTQENLQPVPVPSNKDERVPSLGPMGPTRLHISKPLIAAIAGHAVAGGLELALLADLRIVEEDAVLGVFWLGRALDLILTGRGVGAREALGMGLVSRVVARGRAVEEAMVLARELMRFPERCMNVDRGSCYYSAYAAGSMEDALRREFEMGSKVLATESVRGAARFRDGEGRHGKFEKL</sequence>
<organism evidence="4 5">
    <name type="scientific">Aspergillus lentulus</name>
    <dbReference type="NCBI Taxonomy" id="293939"/>
    <lineage>
        <taxon>Eukaryota</taxon>
        <taxon>Fungi</taxon>
        <taxon>Dikarya</taxon>
        <taxon>Ascomycota</taxon>
        <taxon>Pezizomycotina</taxon>
        <taxon>Eurotiomycetes</taxon>
        <taxon>Eurotiomycetidae</taxon>
        <taxon>Eurotiales</taxon>
        <taxon>Aspergillaceae</taxon>
        <taxon>Aspergillus</taxon>
        <taxon>Aspergillus subgen. Fumigati</taxon>
    </lineage>
</organism>
<comment type="caution">
    <text evidence="4">The sequence shown here is derived from an EMBL/GenBank/DDBJ whole genome shotgun (WGS) entry which is preliminary data.</text>
</comment>
<evidence type="ECO:0000256" key="2">
    <source>
        <dbReference type="RuleBase" id="RU003707"/>
    </source>
</evidence>
<feature type="region of interest" description="Disordered" evidence="3">
    <location>
        <begin position="75"/>
        <end position="106"/>
    </location>
</feature>
<feature type="compositionally biased region" description="Polar residues" evidence="3">
    <location>
        <begin position="76"/>
        <end position="87"/>
    </location>
</feature>
<dbReference type="Gene3D" id="3.90.226.10">
    <property type="entry name" value="2-enoyl-CoA Hydratase, Chain A, domain 1"/>
    <property type="match status" value="1"/>
</dbReference>
<dbReference type="Proteomes" id="UP000051487">
    <property type="component" value="Unassembled WGS sequence"/>
</dbReference>
<dbReference type="InterPro" id="IPR029045">
    <property type="entry name" value="ClpP/crotonase-like_dom_sf"/>
</dbReference>
<dbReference type="InterPro" id="IPR001753">
    <property type="entry name" value="Enoyl-CoA_hydra/iso"/>
</dbReference>
<protein>
    <submittedName>
        <fullName evidence="4">3-hydroxypropionyl-coenzyme A dehydratase</fullName>
    </submittedName>
</protein>
<evidence type="ECO:0000256" key="3">
    <source>
        <dbReference type="SAM" id="MobiDB-lite"/>
    </source>
</evidence>
<comment type="similarity">
    <text evidence="1 2">Belongs to the enoyl-CoA hydratase/isomerase family.</text>
</comment>
<dbReference type="Pfam" id="PF00378">
    <property type="entry name" value="ECH_1"/>
    <property type="match status" value="2"/>
</dbReference>
<evidence type="ECO:0000256" key="1">
    <source>
        <dbReference type="ARBA" id="ARBA00005254"/>
    </source>
</evidence>
<evidence type="ECO:0000313" key="5">
    <source>
        <dbReference type="Proteomes" id="UP000051487"/>
    </source>
</evidence>
<dbReference type="EMBL" id="BCLY01000004">
    <property type="protein sequence ID" value="GAQ04690.1"/>
    <property type="molecule type" value="Genomic_DNA"/>
</dbReference>
<evidence type="ECO:0000313" key="4">
    <source>
        <dbReference type="EMBL" id="GAQ04690.1"/>
    </source>
</evidence>
<dbReference type="PANTHER" id="PTHR43802:SF1">
    <property type="entry name" value="IP11341P-RELATED"/>
    <property type="match status" value="1"/>
</dbReference>
<dbReference type="PROSITE" id="PS00166">
    <property type="entry name" value="ENOYL_COA_HYDRATASE"/>
    <property type="match status" value="1"/>
</dbReference>
<accession>A0AAN4PHB0</accession>
<dbReference type="Gene3D" id="1.10.287.2460">
    <property type="match status" value="1"/>
</dbReference>
<dbReference type="AlphaFoldDB" id="A0AAN4PHB0"/>
<dbReference type="Gene3D" id="3.90.226.20">
    <property type="match status" value="1"/>
</dbReference>
<dbReference type="InterPro" id="IPR018376">
    <property type="entry name" value="Enoyl-CoA_hyd/isom_CS"/>
</dbReference>
<proteinExistence type="inferred from homology"/>
<dbReference type="GO" id="GO:0003824">
    <property type="term" value="F:catalytic activity"/>
    <property type="evidence" value="ECO:0007669"/>
    <property type="project" value="InterPro"/>
</dbReference>
<gene>
    <name evidence="4" type="ORF">ALT_2011</name>
</gene>
<name>A0AAN4PHB0_ASPLE</name>
<dbReference type="PANTHER" id="PTHR43802">
    <property type="entry name" value="ENOYL-COA HYDRATASE"/>
    <property type="match status" value="1"/>
</dbReference>
<dbReference type="CDD" id="cd06558">
    <property type="entry name" value="crotonase-like"/>
    <property type="match status" value="1"/>
</dbReference>
<reference evidence="4 5" key="1">
    <citation type="submission" date="2015-11" db="EMBL/GenBank/DDBJ databases">
        <title>Aspergillus lentulus strain IFM 54703T.</title>
        <authorList>
            <person name="Kusuya Y."/>
            <person name="Sakai K."/>
            <person name="Kamei K."/>
            <person name="Takahashi H."/>
            <person name="Yaguchi T."/>
        </authorList>
    </citation>
    <scope>NUCLEOTIDE SEQUENCE [LARGE SCALE GENOMIC DNA]</scope>
    <source>
        <strain evidence="4 5">IFM 54703</strain>
    </source>
</reference>